<proteinExistence type="predicted"/>
<accession>X0T0X1</accession>
<dbReference type="EMBL" id="BARS01000678">
    <property type="protein sequence ID" value="GAF80986.1"/>
    <property type="molecule type" value="Genomic_DNA"/>
</dbReference>
<protein>
    <submittedName>
        <fullName evidence="1">Uncharacterized protein</fullName>
    </submittedName>
</protein>
<name>X0T0X1_9ZZZZ</name>
<sequence length="161" mass="18131">VDHTVVFTFSPDNVLNYIFVRGYNSAAGCMGAENYSYETTSTPLHFITIGDPWLFDKTNETPNVKNINFIVRYDNPLTEIEYKYKYKLYNSITKITTGWIIGSDWSTPAVGSLADDGTNGYGFESGCMEAPSISSSKDYCIEFEFEIRVNGDSNTYTVHID</sequence>
<organism evidence="1">
    <name type="scientific">marine sediment metagenome</name>
    <dbReference type="NCBI Taxonomy" id="412755"/>
    <lineage>
        <taxon>unclassified sequences</taxon>
        <taxon>metagenomes</taxon>
        <taxon>ecological metagenomes</taxon>
    </lineage>
</organism>
<reference evidence="1" key="1">
    <citation type="journal article" date="2014" name="Front. Microbiol.">
        <title>High frequency of phylogenetically diverse reductive dehalogenase-homologous genes in deep subseafloor sedimentary metagenomes.</title>
        <authorList>
            <person name="Kawai M."/>
            <person name="Futagami T."/>
            <person name="Toyoda A."/>
            <person name="Takaki Y."/>
            <person name="Nishi S."/>
            <person name="Hori S."/>
            <person name="Arai W."/>
            <person name="Tsubouchi T."/>
            <person name="Morono Y."/>
            <person name="Uchiyama I."/>
            <person name="Ito T."/>
            <person name="Fujiyama A."/>
            <person name="Inagaki F."/>
            <person name="Takami H."/>
        </authorList>
    </citation>
    <scope>NUCLEOTIDE SEQUENCE</scope>
    <source>
        <strain evidence="1">Expedition CK06-06</strain>
    </source>
</reference>
<feature type="non-terminal residue" evidence="1">
    <location>
        <position position="1"/>
    </location>
</feature>
<dbReference type="AlphaFoldDB" id="X0T0X1"/>
<evidence type="ECO:0000313" key="1">
    <source>
        <dbReference type="EMBL" id="GAF80986.1"/>
    </source>
</evidence>
<gene>
    <name evidence="1" type="ORF">S01H1_01544</name>
</gene>
<comment type="caution">
    <text evidence="1">The sequence shown here is derived from an EMBL/GenBank/DDBJ whole genome shotgun (WGS) entry which is preliminary data.</text>
</comment>